<evidence type="ECO:0000259" key="4">
    <source>
        <dbReference type="SMART" id="SM00922"/>
    </source>
</evidence>
<dbReference type="InterPro" id="IPR018110">
    <property type="entry name" value="Mandel_Rmase/mucon_lact_enz_CS"/>
</dbReference>
<keyword evidence="2" id="KW-0479">Metal-binding</keyword>
<evidence type="ECO:0000256" key="2">
    <source>
        <dbReference type="ARBA" id="ARBA00022723"/>
    </source>
</evidence>
<dbReference type="EMBL" id="BAABCM010000005">
    <property type="protein sequence ID" value="GAA3817478.1"/>
    <property type="molecule type" value="Genomic_DNA"/>
</dbReference>
<evidence type="ECO:0000313" key="6">
    <source>
        <dbReference type="Proteomes" id="UP001501624"/>
    </source>
</evidence>
<reference evidence="6" key="1">
    <citation type="journal article" date="2019" name="Int. J. Syst. Evol. Microbiol.">
        <title>The Global Catalogue of Microorganisms (GCM) 10K type strain sequencing project: providing services to taxonomists for standard genome sequencing and annotation.</title>
        <authorList>
            <consortium name="The Broad Institute Genomics Platform"/>
            <consortium name="The Broad Institute Genome Sequencing Center for Infectious Disease"/>
            <person name="Wu L."/>
            <person name="Ma J."/>
        </authorList>
    </citation>
    <scope>NUCLEOTIDE SEQUENCE [LARGE SCALE GENOMIC DNA]</scope>
    <source>
        <strain evidence="6">JCM 17017</strain>
    </source>
</reference>
<dbReference type="PANTHER" id="PTHR13794">
    <property type="entry name" value="ENOLASE SUPERFAMILY, MANDELATE RACEMASE"/>
    <property type="match status" value="1"/>
</dbReference>
<dbReference type="Pfam" id="PF13378">
    <property type="entry name" value="MR_MLE_C"/>
    <property type="match status" value="1"/>
</dbReference>
<organism evidence="5 6">
    <name type="scientific">Amycolatopsis tucumanensis</name>
    <dbReference type="NCBI Taxonomy" id="401106"/>
    <lineage>
        <taxon>Bacteria</taxon>
        <taxon>Bacillati</taxon>
        <taxon>Actinomycetota</taxon>
        <taxon>Actinomycetes</taxon>
        <taxon>Pseudonocardiales</taxon>
        <taxon>Pseudonocardiaceae</taxon>
        <taxon>Amycolatopsis</taxon>
    </lineage>
</organism>
<dbReference type="Pfam" id="PF02746">
    <property type="entry name" value="MR_MLE_N"/>
    <property type="match status" value="1"/>
</dbReference>
<dbReference type="SMART" id="SM00922">
    <property type="entry name" value="MR_MLE"/>
    <property type="match status" value="1"/>
</dbReference>
<protein>
    <submittedName>
        <fullName evidence="5">Mandelate racemase/muconate lactonizing enzyme family protein</fullName>
    </submittedName>
</protein>
<comment type="cofactor">
    <cofactor evidence="1">
        <name>Mg(2+)</name>
        <dbReference type="ChEBI" id="CHEBI:18420"/>
    </cofactor>
</comment>
<keyword evidence="3" id="KW-0460">Magnesium</keyword>
<dbReference type="Gene3D" id="3.20.20.120">
    <property type="entry name" value="Enolase-like C-terminal domain"/>
    <property type="match status" value="1"/>
</dbReference>
<dbReference type="InterPro" id="IPR046945">
    <property type="entry name" value="RHMD-like"/>
</dbReference>
<gene>
    <name evidence="5" type="ORF">GCM10022380_39880</name>
</gene>
<dbReference type="CDD" id="cd03316">
    <property type="entry name" value="MR_like"/>
    <property type="match status" value="1"/>
</dbReference>
<comment type="caution">
    <text evidence="5">The sequence shown here is derived from an EMBL/GenBank/DDBJ whole genome shotgun (WGS) entry which is preliminary data.</text>
</comment>
<evidence type="ECO:0000256" key="1">
    <source>
        <dbReference type="ARBA" id="ARBA00001946"/>
    </source>
</evidence>
<dbReference type="SUPFAM" id="SSF51604">
    <property type="entry name" value="Enolase C-terminal domain-like"/>
    <property type="match status" value="1"/>
</dbReference>
<dbReference type="InterPro" id="IPR013341">
    <property type="entry name" value="Mandelate_racemase_N_dom"/>
</dbReference>
<dbReference type="Proteomes" id="UP001501624">
    <property type="component" value="Unassembled WGS sequence"/>
</dbReference>
<dbReference type="InterPro" id="IPR029017">
    <property type="entry name" value="Enolase-like_N"/>
</dbReference>
<dbReference type="SUPFAM" id="SSF54826">
    <property type="entry name" value="Enolase N-terminal domain-like"/>
    <property type="match status" value="1"/>
</dbReference>
<evidence type="ECO:0000256" key="3">
    <source>
        <dbReference type="ARBA" id="ARBA00022842"/>
    </source>
</evidence>
<sequence>MPLDVSPVAAEIPTLTGLTIRKIETVPIRVPLARVFRGSYYQMSHRSTIVTRVYTEEGIVGEAYAGDEDAALLEIDAIIHREIEPRLIGQDAMAVERCWSLARPATFDILRDRRLGLVACACVDSAIWDAVGKLVGQPLWRLWGGYRNAVPMISIGGYYDSPLSIEDEIAVLKERGLAGMKFKVGGADPVEDAERFRRAREAAGPGFILAADANQGWTVQDAITFTRRVADLDLHWLEEPCQWHNDRRAMRDVRYATGVRVCAGQSEYSAGGARDLMVAGAIDVCNFDASWTGGPTEWRRVAGMAAAFDVQMAHHEEPQLSSHLLASIPHGLYAECFDPQRDPIWWNLIANRPSLVDGVITLPDRPGLGWELDEDYIRFHRVEAG</sequence>
<dbReference type="InterPro" id="IPR013342">
    <property type="entry name" value="Mandelate_racemase_C"/>
</dbReference>
<evidence type="ECO:0000313" key="5">
    <source>
        <dbReference type="EMBL" id="GAA3817478.1"/>
    </source>
</evidence>
<dbReference type="InterPro" id="IPR036849">
    <property type="entry name" value="Enolase-like_C_sf"/>
</dbReference>
<proteinExistence type="predicted"/>
<feature type="domain" description="Mandelate racemase/muconate lactonizing enzyme C-terminal" evidence="4">
    <location>
        <begin position="162"/>
        <end position="260"/>
    </location>
</feature>
<dbReference type="PROSITE" id="PS00909">
    <property type="entry name" value="MR_MLE_2"/>
    <property type="match status" value="1"/>
</dbReference>
<dbReference type="InterPro" id="IPR029065">
    <property type="entry name" value="Enolase_C-like"/>
</dbReference>
<dbReference type="SFLD" id="SFLDS00001">
    <property type="entry name" value="Enolase"/>
    <property type="match status" value="1"/>
</dbReference>
<keyword evidence="6" id="KW-1185">Reference proteome</keyword>
<name>A0ABP7IG46_9PSEU</name>
<accession>A0ABP7IG46</accession>
<dbReference type="PANTHER" id="PTHR13794:SF58">
    <property type="entry name" value="MITOCHONDRIAL ENOLASE SUPERFAMILY MEMBER 1"/>
    <property type="match status" value="1"/>
</dbReference>
<dbReference type="Gene3D" id="3.30.390.10">
    <property type="entry name" value="Enolase-like, N-terminal domain"/>
    <property type="match status" value="1"/>
</dbReference>
<dbReference type="RefSeq" id="WP_237336894.1">
    <property type="nucleotide sequence ID" value="NZ_BAABCM010000005.1"/>
</dbReference>